<evidence type="ECO:0000256" key="2">
    <source>
        <dbReference type="ARBA" id="ARBA00037999"/>
    </source>
</evidence>
<accession>A0A0P1NV11</accession>
<protein>
    <recommendedName>
        <fullName evidence="8">dTDP-4-amino-4,6-dideoxygalactose transaminase</fullName>
    </recommendedName>
</protein>
<dbReference type="EMBL" id="CZVW01000014">
    <property type="protein sequence ID" value="CUT02922.1"/>
    <property type="molecule type" value="Genomic_DNA"/>
</dbReference>
<dbReference type="PIRSF" id="PIRSF000390">
    <property type="entry name" value="PLP_StrS"/>
    <property type="match status" value="1"/>
</dbReference>
<feature type="modified residue" description="N6-(pyridoxal phosphate)lysine" evidence="4">
    <location>
        <position position="186"/>
    </location>
</feature>
<evidence type="ECO:0008006" key="8">
    <source>
        <dbReference type="Google" id="ProtNLM"/>
    </source>
</evidence>
<sequence length="371" mass="42175">MQVPIFTPVRQYLNLKEEIDKAIQKVLNAGNFILGEEVREFESKVAEYLGVKHAIGVASGTDALQIALMAIDLKPGDEVITTPFTFVATAETIALLGGKPIYVDIDEKTYNINPDLIEEKITEKTKAIIPVHLYGQSAEMDKIMDIARRYNLYVIEDSAQALGAEYKNRKVCTFGDIACISFFPTKNLGAFGDAGMIVTNNDELAEKIKMIRVHGSKIRYKHEILGVNSRLDTLQASILLVKLKYLDRWNERRAEIAKKYNDAFQNLDGIITPYCEPYNKHIYHQYTIRTEQRDALAQFLKERGIQTAVHYPIPLHLQKAFSYFGYKPGDFPVAEQCSKEVLSLPMFPELTDEEVDYVVKSVNEFFKINKD</sequence>
<dbReference type="Gene3D" id="3.40.640.10">
    <property type="entry name" value="Type I PLP-dependent aspartate aminotransferase-like (Major domain)"/>
    <property type="match status" value="1"/>
</dbReference>
<dbReference type="GO" id="GO:0000271">
    <property type="term" value="P:polysaccharide biosynthetic process"/>
    <property type="evidence" value="ECO:0007669"/>
    <property type="project" value="TreeGrafter"/>
</dbReference>
<dbReference type="InterPro" id="IPR000653">
    <property type="entry name" value="DegT/StrS_aminotransferase"/>
</dbReference>
<keyword evidence="1 4" id="KW-0663">Pyridoxal phosphate</keyword>
<evidence type="ECO:0000313" key="7">
    <source>
        <dbReference type="Proteomes" id="UP000199197"/>
    </source>
</evidence>
<gene>
    <name evidence="6" type="ORF">JGI23_01363</name>
</gene>
<dbReference type="PANTHER" id="PTHR30244:SF36">
    <property type="entry name" value="3-OXO-GLUCOSE-6-PHOSPHATE:GLUTAMATE AMINOTRANSFERASE"/>
    <property type="match status" value="1"/>
</dbReference>
<dbReference type="AlphaFoldDB" id="A0A0P1NV11"/>
<evidence type="ECO:0000256" key="5">
    <source>
        <dbReference type="RuleBase" id="RU004508"/>
    </source>
</evidence>
<dbReference type="GO" id="GO:0030170">
    <property type="term" value="F:pyridoxal phosphate binding"/>
    <property type="evidence" value="ECO:0007669"/>
    <property type="project" value="UniProtKB-ARBA"/>
</dbReference>
<dbReference type="InterPro" id="IPR015424">
    <property type="entry name" value="PyrdxlP-dep_Trfase"/>
</dbReference>
<dbReference type="PANTHER" id="PTHR30244">
    <property type="entry name" value="TRANSAMINASE"/>
    <property type="match status" value="1"/>
</dbReference>
<evidence type="ECO:0000256" key="1">
    <source>
        <dbReference type="ARBA" id="ARBA00022898"/>
    </source>
</evidence>
<organism evidence="6 7">
    <name type="scientific">Candidatus Chryseopegocella kryptomonas</name>
    <dbReference type="NCBI Taxonomy" id="1633643"/>
    <lineage>
        <taxon>Bacteria</taxon>
        <taxon>Pseudomonadati</taxon>
        <taxon>Candidatus Kryptoniota</taxon>
        <taxon>Candidatus Chryseopegocella</taxon>
    </lineage>
</organism>
<dbReference type="GO" id="GO:0008483">
    <property type="term" value="F:transaminase activity"/>
    <property type="evidence" value="ECO:0007669"/>
    <property type="project" value="TreeGrafter"/>
</dbReference>
<evidence type="ECO:0000256" key="4">
    <source>
        <dbReference type="PIRSR" id="PIRSR000390-2"/>
    </source>
</evidence>
<dbReference type="OrthoDB" id="9810913at2"/>
<reference evidence="7" key="1">
    <citation type="submission" date="2015-11" db="EMBL/GenBank/DDBJ databases">
        <authorList>
            <person name="Varghese N."/>
        </authorList>
    </citation>
    <scope>NUCLEOTIDE SEQUENCE [LARGE SCALE GENOMIC DNA]</scope>
    <source>
        <strain evidence="7">JGI-23</strain>
    </source>
</reference>
<evidence type="ECO:0000313" key="6">
    <source>
        <dbReference type="EMBL" id="CUT02922.1"/>
    </source>
</evidence>
<evidence type="ECO:0000256" key="3">
    <source>
        <dbReference type="PIRSR" id="PIRSR000390-1"/>
    </source>
</evidence>
<proteinExistence type="inferred from homology"/>
<feature type="active site" description="Proton acceptor" evidence="3">
    <location>
        <position position="186"/>
    </location>
</feature>
<dbReference type="InterPro" id="IPR015422">
    <property type="entry name" value="PyrdxlP-dep_Trfase_small"/>
</dbReference>
<dbReference type="FunFam" id="3.40.640.10:FF:000089">
    <property type="entry name" value="Aminotransferase, DegT/DnrJ/EryC1/StrS family"/>
    <property type="match status" value="1"/>
</dbReference>
<comment type="similarity">
    <text evidence="2 5">Belongs to the DegT/DnrJ/EryC1 family.</text>
</comment>
<dbReference type="Proteomes" id="UP000199197">
    <property type="component" value="Unassembled WGS sequence"/>
</dbReference>
<dbReference type="Gene3D" id="3.90.1150.10">
    <property type="entry name" value="Aspartate Aminotransferase, domain 1"/>
    <property type="match status" value="1"/>
</dbReference>
<dbReference type="Pfam" id="PF01041">
    <property type="entry name" value="DegT_DnrJ_EryC1"/>
    <property type="match status" value="1"/>
</dbReference>
<dbReference type="RefSeq" id="WP_092350220.1">
    <property type="nucleotide sequence ID" value="NZ_CZVW01000014.1"/>
</dbReference>
<dbReference type="CDD" id="cd00616">
    <property type="entry name" value="AHBA_syn"/>
    <property type="match status" value="1"/>
</dbReference>
<dbReference type="InterPro" id="IPR015421">
    <property type="entry name" value="PyrdxlP-dep_Trfase_major"/>
</dbReference>
<dbReference type="SUPFAM" id="SSF53383">
    <property type="entry name" value="PLP-dependent transferases"/>
    <property type="match status" value="1"/>
</dbReference>
<keyword evidence="7" id="KW-1185">Reference proteome</keyword>
<name>A0A0P1NV11_9BACT</name>